<evidence type="ECO:0000256" key="1">
    <source>
        <dbReference type="SAM" id="Phobius"/>
    </source>
</evidence>
<feature type="domain" description="YdbS-like PH" evidence="2">
    <location>
        <begin position="39"/>
        <end position="94"/>
    </location>
</feature>
<evidence type="ECO:0000313" key="3">
    <source>
        <dbReference type="EnsemblProtists" id="EOD30009"/>
    </source>
</evidence>
<accession>A0A0D3K2M4</accession>
<reference evidence="4" key="1">
    <citation type="journal article" date="2013" name="Nature">
        <title>Pan genome of the phytoplankton Emiliania underpins its global distribution.</title>
        <authorList>
            <person name="Read B.A."/>
            <person name="Kegel J."/>
            <person name="Klute M.J."/>
            <person name="Kuo A."/>
            <person name="Lefebvre S.C."/>
            <person name="Maumus F."/>
            <person name="Mayer C."/>
            <person name="Miller J."/>
            <person name="Monier A."/>
            <person name="Salamov A."/>
            <person name="Young J."/>
            <person name="Aguilar M."/>
            <person name="Claverie J.M."/>
            <person name="Frickenhaus S."/>
            <person name="Gonzalez K."/>
            <person name="Herman E.K."/>
            <person name="Lin Y.C."/>
            <person name="Napier J."/>
            <person name="Ogata H."/>
            <person name="Sarno A.F."/>
            <person name="Shmutz J."/>
            <person name="Schroeder D."/>
            <person name="de Vargas C."/>
            <person name="Verret F."/>
            <person name="von Dassow P."/>
            <person name="Valentin K."/>
            <person name="Van de Peer Y."/>
            <person name="Wheeler G."/>
            <person name="Dacks J.B."/>
            <person name="Delwiche C.F."/>
            <person name="Dyhrman S.T."/>
            <person name="Glockner G."/>
            <person name="John U."/>
            <person name="Richards T."/>
            <person name="Worden A.Z."/>
            <person name="Zhang X."/>
            <person name="Grigoriev I.V."/>
            <person name="Allen A.E."/>
            <person name="Bidle K."/>
            <person name="Borodovsky M."/>
            <person name="Bowler C."/>
            <person name="Brownlee C."/>
            <person name="Cock J.M."/>
            <person name="Elias M."/>
            <person name="Gladyshev V.N."/>
            <person name="Groth M."/>
            <person name="Guda C."/>
            <person name="Hadaegh A."/>
            <person name="Iglesias-Rodriguez M.D."/>
            <person name="Jenkins J."/>
            <person name="Jones B.M."/>
            <person name="Lawson T."/>
            <person name="Leese F."/>
            <person name="Lindquist E."/>
            <person name="Lobanov A."/>
            <person name="Lomsadze A."/>
            <person name="Malik S.B."/>
            <person name="Marsh M.E."/>
            <person name="Mackinder L."/>
            <person name="Mock T."/>
            <person name="Mueller-Roeber B."/>
            <person name="Pagarete A."/>
            <person name="Parker M."/>
            <person name="Probert I."/>
            <person name="Quesneville H."/>
            <person name="Raines C."/>
            <person name="Rensing S.A."/>
            <person name="Riano-Pachon D.M."/>
            <person name="Richier S."/>
            <person name="Rokitta S."/>
            <person name="Shiraiwa Y."/>
            <person name="Soanes D.M."/>
            <person name="van der Giezen M."/>
            <person name="Wahlund T.M."/>
            <person name="Williams B."/>
            <person name="Wilson W."/>
            <person name="Wolfe G."/>
            <person name="Wurch L.L."/>
        </authorList>
    </citation>
    <scope>NUCLEOTIDE SEQUENCE</scope>
</reference>
<dbReference type="KEGG" id="ehx:EMIHUDRAFT_47434"/>
<reference evidence="3" key="2">
    <citation type="submission" date="2024-10" db="UniProtKB">
        <authorList>
            <consortium name="EnsemblProtists"/>
        </authorList>
    </citation>
    <scope>IDENTIFICATION</scope>
</reference>
<organism evidence="3 4">
    <name type="scientific">Emiliania huxleyi (strain CCMP1516)</name>
    <dbReference type="NCBI Taxonomy" id="280463"/>
    <lineage>
        <taxon>Eukaryota</taxon>
        <taxon>Haptista</taxon>
        <taxon>Haptophyta</taxon>
        <taxon>Prymnesiophyceae</taxon>
        <taxon>Isochrysidales</taxon>
        <taxon>Noelaerhabdaceae</taxon>
        <taxon>Emiliania</taxon>
    </lineage>
</organism>
<sequence>EQTFYEAAPSITETIIPGLSVLTVVGIIPFGASLARQAWTRYKITNKRLEIKSGFQAKETCPQVTWREVVDVKWLRRFGGAAGDLVLTLQDGAKVE</sequence>
<keyword evidence="1" id="KW-0812">Transmembrane</keyword>
<dbReference type="PaxDb" id="2903-EOD30009"/>
<dbReference type="RefSeq" id="XP_005782438.1">
    <property type="nucleotide sequence ID" value="XM_005782381.1"/>
</dbReference>
<dbReference type="PANTHER" id="PTHR35688">
    <property type="entry name" value="NAD(P)-LINKED OXIDOREDUCTASE SUPERFAMILY PROTEIN"/>
    <property type="match status" value="1"/>
</dbReference>
<dbReference type="STRING" id="2903.R1F9V0"/>
<name>A0A0D3K2M4_EMIH1</name>
<keyword evidence="4" id="KW-1185">Reference proteome</keyword>
<evidence type="ECO:0000259" key="2">
    <source>
        <dbReference type="Pfam" id="PF03703"/>
    </source>
</evidence>
<dbReference type="InterPro" id="IPR005182">
    <property type="entry name" value="YdbS-like_PH"/>
</dbReference>
<keyword evidence="1" id="KW-0472">Membrane</keyword>
<dbReference type="Pfam" id="PF03703">
    <property type="entry name" value="bPH_2"/>
    <property type="match status" value="1"/>
</dbReference>
<dbReference type="EnsemblProtists" id="EOD30009">
    <property type="protein sequence ID" value="EOD30009"/>
    <property type="gene ID" value="EMIHUDRAFT_47434"/>
</dbReference>
<dbReference type="Proteomes" id="UP000013827">
    <property type="component" value="Unassembled WGS sequence"/>
</dbReference>
<feature type="transmembrane region" description="Helical" evidence="1">
    <location>
        <begin position="15"/>
        <end position="35"/>
    </location>
</feature>
<dbReference type="HOGENOM" id="CLU_159373_0_0_1"/>
<keyword evidence="1" id="KW-1133">Transmembrane helix</keyword>
<protein>
    <recommendedName>
        <fullName evidence="2">YdbS-like PH domain-containing protein</fullName>
    </recommendedName>
</protein>
<dbReference type="AlphaFoldDB" id="A0A0D3K2M4"/>
<dbReference type="PANTHER" id="PTHR35688:SF2">
    <property type="entry name" value="NAD(P)-LINKED OXIDOREDUCTASE SUPERFAMILY PROTEIN"/>
    <property type="match status" value="1"/>
</dbReference>
<proteinExistence type="predicted"/>
<dbReference type="GeneID" id="17275283"/>
<evidence type="ECO:0000313" key="4">
    <source>
        <dbReference type="Proteomes" id="UP000013827"/>
    </source>
</evidence>